<dbReference type="PANTHER" id="PTHR33048:SF2">
    <property type="entry name" value="SRPK"/>
    <property type="match status" value="1"/>
</dbReference>
<organism evidence="9 10">
    <name type="scientific">Penicillium antarcticum</name>
    <dbReference type="NCBI Taxonomy" id="416450"/>
    <lineage>
        <taxon>Eukaryota</taxon>
        <taxon>Fungi</taxon>
        <taxon>Dikarya</taxon>
        <taxon>Ascomycota</taxon>
        <taxon>Pezizomycotina</taxon>
        <taxon>Eurotiomycetes</taxon>
        <taxon>Eurotiomycetidae</taxon>
        <taxon>Eurotiales</taxon>
        <taxon>Aspergillaceae</taxon>
        <taxon>Penicillium</taxon>
    </lineage>
</organism>
<dbReference type="STRING" id="416450.A0A1V6PUY3"/>
<feature type="domain" description="Rhodopsin" evidence="8">
    <location>
        <begin position="21"/>
        <end position="272"/>
    </location>
</feature>
<feature type="transmembrane region" description="Helical" evidence="7">
    <location>
        <begin position="177"/>
        <end position="202"/>
    </location>
</feature>
<reference evidence="10" key="1">
    <citation type="journal article" date="2017" name="Nat. Microbiol.">
        <title>Global analysis of biosynthetic gene clusters reveals vast potential of secondary metabolite production in Penicillium species.</title>
        <authorList>
            <person name="Nielsen J.C."/>
            <person name="Grijseels S."/>
            <person name="Prigent S."/>
            <person name="Ji B."/>
            <person name="Dainat J."/>
            <person name="Nielsen K.F."/>
            <person name="Frisvad J.C."/>
            <person name="Workman M."/>
            <person name="Nielsen J."/>
        </authorList>
    </citation>
    <scope>NUCLEOTIDE SEQUENCE [LARGE SCALE GENOMIC DNA]</scope>
    <source>
        <strain evidence="10">IBT 31811</strain>
    </source>
</reference>
<keyword evidence="10" id="KW-1185">Reference proteome</keyword>
<dbReference type="Pfam" id="PF20684">
    <property type="entry name" value="Fung_rhodopsin"/>
    <property type="match status" value="1"/>
</dbReference>
<evidence type="ECO:0000256" key="7">
    <source>
        <dbReference type="SAM" id="Phobius"/>
    </source>
</evidence>
<dbReference type="GO" id="GO:0016020">
    <property type="term" value="C:membrane"/>
    <property type="evidence" value="ECO:0007669"/>
    <property type="project" value="UniProtKB-SubCell"/>
</dbReference>
<feature type="region of interest" description="Disordered" evidence="6">
    <location>
        <begin position="284"/>
        <end position="347"/>
    </location>
</feature>
<comment type="similarity">
    <text evidence="5">Belongs to the SAT4 family.</text>
</comment>
<comment type="subcellular location">
    <subcellularLocation>
        <location evidence="1">Membrane</location>
        <topology evidence="1">Multi-pass membrane protein</topology>
    </subcellularLocation>
</comment>
<keyword evidence="2 7" id="KW-0812">Transmembrane</keyword>
<evidence type="ECO:0000313" key="9">
    <source>
        <dbReference type="EMBL" id="OQD80512.1"/>
    </source>
</evidence>
<feature type="compositionally biased region" description="Basic and acidic residues" evidence="6">
    <location>
        <begin position="330"/>
        <end position="342"/>
    </location>
</feature>
<dbReference type="InterPro" id="IPR049326">
    <property type="entry name" value="Rhodopsin_dom_fungi"/>
</dbReference>
<name>A0A1V6PUY3_9EURO</name>
<evidence type="ECO:0000256" key="2">
    <source>
        <dbReference type="ARBA" id="ARBA00022692"/>
    </source>
</evidence>
<evidence type="ECO:0000256" key="5">
    <source>
        <dbReference type="ARBA" id="ARBA00038359"/>
    </source>
</evidence>
<sequence>MSSNVEAWVLLSLALFTIIVRIFVRWKLVGPANFQLDDYLMPLAGIVFVLETVAAYLVVAKYQGLTNSYMTDEERKGVDLRSKEAYNRVAGSKIQIIGWSLYVAILWLVKFSLSVFYSRLTTGLQSLPTRVRLAYVILAVTWAATQLSLLLSCQPFHAFWQISPNPGKLCQPTNSPVYVLVVVILNIITDIYLLSIPLPLLWTVNISLKRKVPLMALFSGAAFVITASIIRAVTIMSSGPDGASAGSKWACRETFVSIVVSNLPIIQPLLRKGFKKMGLSQLFSSSGKPSGQTYPLSGLKTLTNRGDRNTKKSKMSTAGPTQTQVSAWGSDEHILTEPEPTSKDITVVSETVVQSEPWSLDEPA</sequence>
<feature type="transmembrane region" description="Helical" evidence="7">
    <location>
        <begin position="133"/>
        <end position="157"/>
    </location>
</feature>
<evidence type="ECO:0000313" key="10">
    <source>
        <dbReference type="Proteomes" id="UP000191672"/>
    </source>
</evidence>
<dbReference type="AlphaFoldDB" id="A0A1V6PUY3"/>
<feature type="compositionally biased region" description="Polar residues" evidence="6">
    <location>
        <begin position="284"/>
        <end position="304"/>
    </location>
</feature>
<dbReference type="PANTHER" id="PTHR33048">
    <property type="entry name" value="PTH11-LIKE INTEGRAL MEMBRANE PROTEIN (AFU_ORTHOLOGUE AFUA_5G11245)"/>
    <property type="match status" value="1"/>
</dbReference>
<evidence type="ECO:0000256" key="1">
    <source>
        <dbReference type="ARBA" id="ARBA00004141"/>
    </source>
</evidence>
<proteinExistence type="inferred from homology"/>
<feature type="transmembrane region" description="Helical" evidence="7">
    <location>
        <begin position="214"/>
        <end position="234"/>
    </location>
</feature>
<feature type="compositionally biased region" description="Polar residues" evidence="6">
    <location>
        <begin position="315"/>
        <end position="327"/>
    </location>
</feature>
<dbReference type="InterPro" id="IPR052337">
    <property type="entry name" value="SAT4-like"/>
</dbReference>
<evidence type="ECO:0000256" key="3">
    <source>
        <dbReference type="ARBA" id="ARBA00022989"/>
    </source>
</evidence>
<gene>
    <name evidence="9" type="ORF">PENANT_c035G03530</name>
</gene>
<evidence type="ECO:0000256" key="6">
    <source>
        <dbReference type="SAM" id="MobiDB-lite"/>
    </source>
</evidence>
<keyword evidence="3 7" id="KW-1133">Transmembrane helix</keyword>
<comment type="caution">
    <text evidence="9">The sequence shown here is derived from an EMBL/GenBank/DDBJ whole genome shotgun (WGS) entry which is preliminary data.</text>
</comment>
<evidence type="ECO:0000256" key="4">
    <source>
        <dbReference type="ARBA" id="ARBA00023136"/>
    </source>
</evidence>
<accession>A0A1V6PUY3</accession>
<keyword evidence="4 7" id="KW-0472">Membrane</keyword>
<dbReference type="Proteomes" id="UP000191672">
    <property type="component" value="Unassembled WGS sequence"/>
</dbReference>
<feature type="transmembrane region" description="Helical" evidence="7">
    <location>
        <begin position="36"/>
        <end position="59"/>
    </location>
</feature>
<feature type="transmembrane region" description="Helical" evidence="7">
    <location>
        <begin position="6"/>
        <end position="24"/>
    </location>
</feature>
<dbReference type="EMBL" id="MDYN01000035">
    <property type="protein sequence ID" value="OQD80512.1"/>
    <property type="molecule type" value="Genomic_DNA"/>
</dbReference>
<protein>
    <recommendedName>
        <fullName evidence="8">Rhodopsin domain-containing protein</fullName>
    </recommendedName>
</protein>
<feature type="transmembrane region" description="Helical" evidence="7">
    <location>
        <begin position="96"/>
        <end position="113"/>
    </location>
</feature>
<evidence type="ECO:0000259" key="8">
    <source>
        <dbReference type="Pfam" id="PF20684"/>
    </source>
</evidence>